<sequence length="144" mass="16711">MFTNHINNINTINPDAFLNNDRAEEFANKFTKALDIRETAKDKDIYPALEAFVEGLKKFSSTEKTRIYKEIEKNLADRDNHDVNYLQNDRDMLIKLLECIVEKGCDLHKSLGQAGYSIIKENYGYLEDEDIYINPNNPKKLTAF</sequence>
<dbReference type="AlphaFoldDB" id="A0AAU7Q4E9"/>
<dbReference type="EMBL" id="CP157947">
    <property type="protein sequence ID" value="XBS68030.1"/>
    <property type="molecule type" value="Genomic_DNA"/>
</dbReference>
<reference evidence="1" key="1">
    <citation type="submission" date="2024-06" db="EMBL/GenBank/DDBJ databases">
        <authorList>
            <person name="Coelho C."/>
            <person name="Bento M."/>
            <person name="Garcia E."/>
            <person name="Camelo A."/>
            <person name="Brandao I."/>
            <person name="Espirito Santo C."/>
            <person name="Trovao J."/>
            <person name="Verissimo A."/>
            <person name="Costa J."/>
            <person name="Tiago I."/>
        </authorList>
    </citation>
    <scope>NUCLEOTIDE SEQUENCE</scope>
    <source>
        <strain evidence="1">KWT182</strain>
    </source>
</reference>
<proteinExistence type="predicted"/>
<protein>
    <submittedName>
        <fullName evidence="1">Uncharacterized protein</fullName>
    </submittedName>
</protein>
<evidence type="ECO:0000313" key="1">
    <source>
        <dbReference type="EMBL" id="XBS68030.1"/>
    </source>
</evidence>
<accession>A0AAU7Q4E9</accession>
<organism evidence="1">
    <name type="scientific">Acerihabitans sp. KWT182</name>
    <dbReference type="NCBI Taxonomy" id="3157919"/>
    <lineage>
        <taxon>Bacteria</taxon>
        <taxon>Pseudomonadati</taxon>
        <taxon>Pseudomonadota</taxon>
        <taxon>Gammaproteobacteria</taxon>
        <taxon>Enterobacterales</taxon>
        <taxon>Pectobacteriaceae</taxon>
        <taxon>Acerihabitans</taxon>
    </lineage>
</organism>
<name>A0AAU7Q4E9_9GAMM</name>
<gene>
    <name evidence="1" type="ORF">ABK905_14180</name>
</gene>